<dbReference type="GO" id="GO:0003677">
    <property type="term" value="F:DNA binding"/>
    <property type="evidence" value="ECO:0007669"/>
    <property type="project" value="InterPro"/>
</dbReference>
<organism evidence="4 5">
    <name type="scientific">Hymenobacter mucosus</name>
    <dbReference type="NCBI Taxonomy" id="1411120"/>
    <lineage>
        <taxon>Bacteria</taxon>
        <taxon>Pseudomonadati</taxon>
        <taxon>Bacteroidota</taxon>
        <taxon>Cytophagia</taxon>
        <taxon>Cytophagales</taxon>
        <taxon>Hymenobacteraceae</taxon>
        <taxon>Hymenobacter</taxon>
    </lineage>
</organism>
<name>A0A239AXI3_9BACT</name>
<sequence length="248" mass="27689">MATILIVEDEVLIADEIQRALIRLGHNALEPVDNSDDALATLAEQQVELVLMDVNIQGDTDGIATAILVRRQFAIPVVFLTARSDSATLNRAKVAQPFGFLLKPFTDDSLRAQLEMALYNAYEVPPPRTAASEEMATSAPNTTQFARHFFVRHGSGHVRVAVSDILYFEALQNYVRLHTATSSYVFDSTLKELEQKLPPCFFKTHRSHIVNLDHVQAYVEGCVLLGKEYIPVSRACKEELKNRIHLLG</sequence>
<feature type="domain" description="Response regulatory" evidence="2">
    <location>
        <begin position="3"/>
        <end position="118"/>
    </location>
</feature>
<dbReference type="Pfam" id="PF00072">
    <property type="entry name" value="Response_reg"/>
    <property type="match status" value="1"/>
</dbReference>
<dbReference type="SUPFAM" id="SSF52172">
    <property type="entry name" value="CheY-like"/>
    <property type="match status" value="1"/>
</dbReference>
<evidence type="ECO:0000259" key="2">
    <source>
        <dbReference type="PROSITE" id="PS50110"/>
    </source>
</evidence>
<dbReference type="RefSeq" id="WP_089334239.1">
    <property type="nucleotide sequence ID" value="NZ_FZNS01000016.1"/>
</dbReference>
<dbReference type="Gene3D" id="3.40.50.2300">
    <property type="match status" value="1"/>
</dbReference>
<dbReference type="GO" id="GO:0000156">
    <property type="term" value="F:phosphorelay response regulator activity"/>
    <property type="evidence" value="ECO:0007669"/>
    <property type="project" value="InterPro"/>
</dbReference>
<evidence type="ECO:0000313" key="5">
    <source>
        <dbReference type="Proteomes" id="UP000198310"/>
    </source>
</evidence>
<dbReference type="InterPro" id="IPR011006">
    <property type="entry name" value="CheY-like_superfamily"/>
</dbReference>
<dbReference type="Gene3D" id="2.40.50.1020">
    <property type="entry name" value="LytTr DNA-binding domain"/>
    <property type="match status" value="1"/>
</dbReference>
<dbReference type="PANTHER" id="PTHR37299:SF1">
    <property type="entry name" value="STAGE 0 SPORULATION PROTEIN A HOMOLOG"/>
    <property type="match status" value="1"/>
</dbReference>
<dbReference type="Proteomes" id="UP000198310">
    <property type="component" value="Unassembled WGS sequence"/>
</dbReference>
<dbReference type="PROSITE" id="PS50930">
    <property type="entry name" value="HTH_LYTTR"/>
    <property type="match status" value="1"/>
</dbReference>
<evidence type="ECO:0000259" key="3">
    <source>
        <dbReference type="PROSITE" id="PS50930"/>
    </source>
</evidence>
<proteinExistence type="predicted"/>
<dbReference type="CDD" id="cd17534">
    <property type="entry name" value="REC_DC-like"/>
    <property type="match status" value="1"/>
</dbReference>
<evidence type="ECO:0000256" key="1">
    <source>
        <dbReference type="PROSITE-ProRule" id="PRU00169"/>
    </source>
</evidence>
<dbReference type="Pfam" id="PF04397">
    <property type="entry name" value="LytTR"/>
    <property type="match status" value="1"/>
</dbReference>
<dbReference type="InterPro" id="IPR046947">
    <property type="entry name" value="LytR-like"/>
</dbReference>
<reference evidence="5" key="1">
    <citation type="submission" date="2017-06" db="EMBL/GenBank/DDBJ databases">
        <authorList>
            <person name="Varghese N."/>
            <person name="Submissions S."/>
        </authorList>
    </citation>
    <scope>NUCLEOTIDE SEQUENCE [LARGE SCALE GENOMIC DNA]</scope>
    <source>
        <strain evidence="5">DSM 28041</strain>
    </source>
</reference>
<evidence type="ECO:0000313" key="4">
    <source>
        <dbReference type="EMBL" id="SNS00042.1"/>
    </source>
</evidence>
<dbReference type="InterPro" id="IPR001789">
    <property type="entry name" value="Sig_transdc_resp-reg_receiver"/>
</dbReference>
<keyword evidence="5" id="KW-1185">Reference proteome</keyword>
<keyword evidence="1" id="KW-0597">Phosphoprotein</keyword>
<dbReference type="SMART" id="SM00448">
    <property type="entry name" value="REC"/>
    <property type="match status" value="1"/>
</dbReference>
<dbReference type="AlphaFoldDB" id="A0A239AXI3"/>
<dbReference type="PANTHER" id="PTHR37299">
    <property type="entry name" value="TRANSCRIPTIONAL REGULATOR-RELATED"/>
    <property type="match status" value="1"/>
</dbReference>
<dbReference type="SMART" id="SM00850">
    <property type="entry name" value="LytTR"/>
    <property type="match status" value="1"/>
</dbReference>
<dbReference type="InterPro" id="IPR007492">
    <property type="entry name" value="LytTR_DNA-bd_dom"/>
</dbReference>
<feature type="domain" description="HTH LytTR-type" evidence="3">
    <location>
        <begin position="149"/>
        <end position="246"/>
    </location>
</feature>
<feature type="modified residue" description="4-aspartylphosphate" evidence="1">
    <location>
        <position position="53"/>
    </location>
</feature>
<protein>
    <submittedName>
        <fullName evidence="4">Two component transcriptional regulator, LytTR family</fullName>
    </submittedName>
</protein>
<dbReference type="EMBL" id="FZNS01000016">
    <property type="protein sequence ID" value="SNS00042.1"/>
    <property type="molecule type" value="Genomic_DNA"/>
</dbReference>
<gene>
    <name evidence="4" type="ORF">SAMN06269173_11610</name>
</gene>
<dbReference type="PROSITE" id="PS50110">
    <property type="entry name" value="RESPONSE_REGULATORY"/>
    <property type="match status" value="1"/>
</dbReference>
<accession>A0A239AXI3</accession>